<evidence type="ECO:0000313" key="3">
    <source>
        <dbReference type="Proteomes" id="UP000002640"/>
    </source>
</evidence>
<gene>
    <name evidence="2" type="ORF">PHYSODRAFT_462351</name>
</gene>
<dbReference type="AlphaFoldDB" id="G4YYL5"/>
<dbReference type="STRING" id="1094619.G4YYL5"/>
<reference evidence="2 3" key="1">
    <citation type="journal article" date="2006" name="Science">
        <title>Phytophthora genome sequences uncover evolutionary origins and mechanisms of pathogenesis.</title>
        <authorList>
            <person name="Tyler B.M."/>
            <person name="Tripathy S."/>
            <person name="Zhang X."/>
            <person name="Dehal P."/>
            <person name="Jiang R.H."/>
            <person name="Aerts A."/>
            <person name="Arredondo F.D."/>
            <person name="Baxter L."/>
            <person name="Bensasson D."/>
            <person name="Beynon J.L."/>
            <person name="Chapman J."/>
            <person name="Damasceno C.M."/>
            <person name="Dorrance A.E."/>
            <person name="Dou D."/>
            <person name="Dickerman A.W."/>
            <person name="Dubchak I.L."/>
            <person name="Garbelotto M."/>
            <person name="Gijzen M."/>
            <person name="Gordon S.G."/>
            <person name="Govers F."/>
            <person name="Grunwald N.J."/>
            <person name="Huang W."/>
            <person name="Ivors K.L."/>
            <person name="Jones R.W."/>
            <person name="Kamoun S."/>
            <person name="Krampis K."/>
            <person name="Lamour K.H."/>
            <person name="Lee M.K."/>
            <person name="McDonald W.H."/>
            <person name="Medina M."/>
            <person name="Meijer H.J."/>
            <person name="Nordberg E.K."/>
            <person name="Maclean D.J."/>
            <person name="Ospina-Giraldo M.D."/>
            <person name="Morris P.F."/>
            <person name="Phuntumart V."/>
            <person name="Putnam N.H."/>
            <person name="Rash S."/>
            <person name="Rose J.K."/>
            <person name="Sakihama Y."/>
            <person name="Salamov A.A."/>
            <person name="Savidor A."/>
            <person name="Scheuring C.F."/>
            <person name="Smith B.M."/>
            <person name="Sobral B.W."/>
            <person name="Terry A."/>
            <person name="Torto-Alalibo T.A."/>
            <person name="Win J."/>
            <person name="Xu Z."/>
            <person name="Zhang H."/>
            <person name="Grigoriev I.V."/>
            <person name="Rokhsar D.S."/>
            <person name="Boore J.L."/>
        </authorList>
    </citation>
    <scope>NUCLEOTIDE SEQUENCE [LARGE SCALE GENOMIC DNA]</scope>
    <source>
        <strain evidence="2 3">P6497</strain>
    </source>
</reference>
<accession>G4YYL5</accession>
<name>G4YYL5_PHYSP</name>
<dbReference type="KEGG" id="psoj:PHYSODRAFT_462351"/>
<evidence type="ECO:0000313" key="2">
    <source>
        <dbReference type="EMBL" id="EGZ25133.1"/>
    </source>
</evidence>
<protein>
    <submittedName>
        <fullName evidence="2">Uncharacterized protein</fullName>
    </submittedName>
</protein>
<dbReference type="RefSeq" id="XP_009520421.1">
    <property type="nucleotide sequence ID" value="XM_009522126.1"/>
</dbReference>
<feature type="compositionally biased region" description="Low complexity" evidence="1">
    <location>
        <begin position="1"/>
        <end position="20"/>
    </location>
</feature>
<dbReference type="Proteomes" id="UP000002640">
    <property type="component" value="Unassembled WGS sequence"/>
</dbReference>
<keyword evidence="3" id="KW-1185">Reference proteome</keyword>
<feature type="non-terminal residue" evidence="2">
    <location>
        <position position="137"/>
    </location>
</feature>
<dbReference type="GeneID" id="20653285"/>
<dbReference type="InParanoid" id="G4YYL5"/>
<feature type="region of interest" description="Disordered" evidence="1">
    <location>
        <begin position="1"/>
        <end position="67"/>
    </location>
</feature>
<sequence length="137" mass="15559">MELSAHGGSRAASGSRSNSSEDVFAARSPVYDEKKNGPRSCPSAFNGEEANPTRFSPHRRRQPRNGELIVSKLLPTRDSVNSLLTYLHELQISEASLRKQLLKTKQHTEEELYQSLSKLTELQRTMHEVERDRRIAQ</sequence>
<evidence type="ECO:0000256" key="1">
    <source>
        <dbReference type="SAM" id="MobiDB-lite"/>
    </source>
</evidence>
<dbReference type="SMR" id="G4YYL5"/>
<proteinExistence type="predicted"/>
<dbReference type="EMBL" id="JH159152">
    <property type="protein sequence ID" value="EGZ25133.1"/>
    <property type="molecule type" value="Genomic_DNA"/>
</dbReference>
<organism evidence="2 3">
    <name type="scientific">Phytophthora sojae (strain P6497)</name>
    <name type="common">Soybean stem and root rot agent</name>
    <name type="synonym">Phytophthora megasperma f. sp. glycines</name>
    <dbReference type="NCBI Taxonomy" id="1094619"/>
    <lineage>
        <taxon>Eukaryota</taxon>
        <taxon>Sar</taxon>
        <taxon>Stramenopiles</taxon>
        <taxon>Oomycota</taxon>
        <taxon>Peronosporomycetes</taxon>
        <taxon>Peronosporales</taxon>
        <taxon>Peronosporaceae</taxon>
        <taxon>Phytophthora</taxon>
    </lineage>
</organism>